<reference evidence="1" key="1">
    <citation type="submission" date="2020-07" db="EMBL/GenBank/DDBJ databases">
        <title>The High-quality genome of the commercially important snow crab, Chionoecetes opilio.</title>
        <authorList>
            <person name="Jeong J.-H."/>
            <person name="Ryu S."/>
        </authorList>
    </citation>
    <scope>NUCLEOTIDE SEQUENCE</scope>
    <source>
        <strain evidence="1">MADBK_172401_WGS</strain>
        <tissue evidence="1">Digestive gland</tissue>
    </source>
</reference>
<proteinExistence type="predicted"/>
<accession>A0A8J5CI46</accession>
<name>A0A8J5CI46_CHIOP</name>
<dbReference type="AlphaFoldDB" id="A0A8J5CI46"/>
<comment type="caution">
    <text evidence="1">The sequence shown here is derived from an EMBL/GenBank/DDBJ whole genome shotgun (WGS) entry which is preliminary data.</text>
</comment>
<keyword evidence="2" id="KW-1185">Reference proteome</keyword>
<organism evidence="1 2">
    <name type="scientific">Chionoecetes opilio</name>
    <name type="common">Atlantic snow crab</name>
    <name type="synonym">Cancer opilio</name>
    <dbReference type="NCBI Taxonomy" id="41210"/>
    <lineage>
        <taxon>Eukaryota</taxon>
        <taxon>Metazoa</taxon>
        <taxon>Ecdysozoa</taxon>
        <taxon>Arthropoda</taxon>
        <taxon>Crustacea</taxon>
        <taxon>Multicrustacea</taxon>
        <taxon>Malacostraca</taxon>
        <taxon>Eumalacostraca</taxon>
        <taxon>Eucarida</taxon>
        <taxon>Decapoda</taxon>
        <taxon>Pleocyemata</taxon>
        <taxon>Brachyura</taxon>
        <taxon>Eubrachyura</taxon>
        <taxon>Majoidea</taxon>
        <taxon>Majidae</taxon>
        <taxon>Chionoecetes</taxon>
    </lineage>
</organism>
<protein>
    <submittedName>
        <fullName evidence="1">Uncharacterized protein</fullName>
    </submittedName>
</protein>
<dbReference type="OrthoDB" id="10065404at2759"/>
<dbReference type="EMBL" id="JACEEZ010023491">
    <property type="protein sequence ID" value="KAG0711244.1"/>
    <property type="molecule type" value="Genomic_DNA"/>
</dbReference>
<gene>
    <name evidence="1" type="ORF">GWK47_021038</name>
</gene>
<dbReference type="Proteomes" id="UP000770661">
    <property type="component" value="Unassembled WGS sequence"/>
</dbReference>
<evidence type="ECO:0000313" key="1">
    <source>
        <dbReference type="EMBL" id="KAG0711244.1"/>
    </source>
</evidence>
<sequence>MAKVYKVVDPLQPGTSTQGLETDWGQVRSLSGRHVRGASLPSRVYTFPHREQGTRKFGLDFWLRNIVRRDMFKMKNQFGGSFEPNSQEDSVPVSRLALVAMVLNGPNIKAQSSSSTMPQPGAHVFPSY</sequence>
<evidence type="ECO:0000313" key="2">
    <source>
        <dbReference type="Proteomes" id="UP000770661"/>
    </source>
</evidence>